<dbReference type="PANTHER" id="PTHR22991">
    <property type="entry name" value="PROTEIN CBG13490"/>
    <property type="match status" value="1"/>
</dbReference>
<organism evidence="3 4">
    <name type="scientific">Pristionchus entomophagus</name>
    <dbReference type="NCBI Taxonomy" id="358040"/>
    <lineage>
        <taxon>Eukaryota</taxon>
        <taxon>Metazoa</taxon>
        <taxon>Ecdysozoa</taxon>
        <taxon>Nematoda</taxon>
        <taxon>Chromadorea</taxon>
        <taxon>Rhabditida</taxon>
        <taxon>Rhabditina</taxon>
        <taxon>Diplogasteromorpha</taxon>
        <taxon>Diplogasteroidea</taxon>
        <taxon>Neodiplogasteridae</taxon>
        <taxon>Pristionchus</taxon>
    </lineage>
</organism>
<dbReference type="Pfam" id="PF00431">
    <property type="entry name" value="CUB"/>
    <property type="match status" value="1"/>
</dbReference>
<dbReference type="Gene3D" id="2.60.120.290">
    <property type="entry name" value="Spermadhesin, CUB domain"/>
    <property type="match status" value="1"/>
</dbReference>
<evidence type="ECO:0000259" key="2">
    <source>
        <dbReference type="Pfam" id="PF00431"/>
    </source>
</evidence>
<name>A0AAV5S7Q6_9BILA</name>
<feature type="non-terminal residue" evidence="3">
    <location>
        <position position="124"/>
    </location>
</feature>
<proteinExistence type="predicted"/>
<gene>
    <name evidence="3" type="ORF">PENTCL1PPCAC_853</name>
</gene>
<feature type="non-terminal residue" evidence="3">
    <location>
        <position position="1"/>
    </location>
</feature>
<protein>
    <recommendedName>
        <fullName evidence="2">CUB domain-containing protein</fullName>
    </recommendedName>
</protein>
<keyword evidence="1" id="KW-1015">Disulfide bond</keyword>
<reference evidence="3" key="1">
    <citation type="submission" date="2023-10" db="EMBL/GenBank/DDBJ databases">
        <title>Genome assembly of Pristionchus species.</title>
        <authorList>
            <person name="Yoshida K."/>
            <person name="Sommer R.J."/>
        </authorList>
    </citation>
    <scope>NUCLEOTIDE SEQUENCE</scope>
    <source>
        <strain evidence="3">RS0144</strain>
    </source>
</reference>
<evidence type="ECO:0000313" key="3">
    <source>
        <dbReference type="EMBL" id="GMS78678.1"/>
    </source>
</evidence>
<evidence type="ECO:0000256" key="1">
    <source>
        <dbReference type="ARBA" id="ARBA00023157"/>
    </source>
</evidence>
<comment type="caution">
    <text evidence="3">The sequence shown here is derived from an EMBL/GenBank/DDBJ whole genome shotgun (WGS) entry which is preliminary data.</text>
</comment>
<keyword evidence="4" id="KW-1185">Reference proteome</keyword>
<dbReference type="AlphaFoldDB" id="A0AAV5S7Q6"/>
<dbReference type="Proteomes" id="UP001432027">
    <property type="component" value="Unassembled WGS sequence"/>
</dbReference>
<accession>A0AAV5S7Q6</accession>
<sequence length="124" mass="13727">WTNIDCTVQQPYMCFRDGNVYVPPTAPPQKADAKCRPAQYYSLMGTIYSPIYPLSIPGQQSCEYAIATLEGTQARVKFPSYDCQAGTSLSLIDGMNDEQPFITFTSTSPSPDQYYTATSNVLKV</sequence>
<evidence type="ECO:0000313" key="4">
    <source>
        <dbReference type="Proteomes" id="UP001432027"/>
    </source>
</evidence>
<dbReference type="EMBL" id="BTSX01000001">
    <property type="protein sequence ID" value="GMS78678.1"/>
    <property type="molecule type" value="Genomic_DNA"/>
</dbReference>
<dbReference type="InterPro" id="IPR035914">
    <property type="entry name" value="Sperma_CUB_dom_sf"/>
</dbReference>
<dbReference type="PANTHER" id="PTHR22991:SF41">
    <property type="entry name" value="CUB DOMAIN-CONTAINING PROTEIN-RELATED"/>
    <property type="match status" value="1"/>
</dbReference>
<dbReference type="InterPro" id="IPR000859">
    <property type="entry name" value="CUB_dom"/>
</dbReference>
<dbReference type="InterPro" id="IPR050976">
    <property type="entry name" value="Snaclec"/>
</dbReference>
<feature type="domain" description="CUB" evidence="2">
    <location>
        <begin position="42"/>
        <end position="120"/>
    </location>
</feature>
<dbReference type="SUPFAM" id="SSF49854">
    <property type="entry name" value="Spermadhesin, CUB domain"/>
    <property type="match status" value="1"/>
</dbReference>